<dbReference type="InterPro" id="IPR050909">
    <property type="entry name" value="Bact_Autotransporter_VF"/>
</dbReference>
<feature type="domain" description="Autochaperone" evidence="2">
    <location>
        <begin position="479"/>
        <end position="587"/>
    </location>
</feature>
<dbReference type="NCBIfam" id="TIGR01414">
    <property type="entry name" value="autotrans_barl"/>
    <property type="match status" value="1"/>
</dbReference>
<keyword evidence="1" id="KW-0732">Signal</keyword>
<feature type="signal peptide" evidence="1">
    <location>
        <begin position="1"/>
        <end position="30"/>
    </location>
</feature>
<feature type="chain" id="PRO_5046144682" description="Autochaperone domain-containing protein" evidence="1">
    <location>
        <begin position="31"/>
        <end position="682"/>
    </location>
</feature>
<dbReference type="InterPro" id="IPR012332">
    <property type="entry name" value="Autotransporter_pectin_lyase_C"/>
</dbReference>
<protein>
    <recommendedName>
        <fullName evidence="2">Autochaperone domain-containing protein</fullName>
    </recommendedName>
</protein>
<dbReference type="PANTHER" id="PTHR12338">
    <property type="entry name" value="AUTOTRANSPORTER"/>
    <property type="match status" value="1"/>
</dbReference>
<sequence>MPNYLYSKSYKKTLLAITTLSVLYSAHSQAVTCDAGIICNAPDAYVDSAIADGAGSELIFTAPDVYVDRIYNGLSGIVAKNNAKITFEGNASVIPTDPSGAMSANTAINITDGAHVTVKDSLSVAVKPINGSPAIINLNNGKLTIGKDLTIQLVAAPNTSGKGLYLDGNSELTVGGKAHISNDQTGSRTMNISIQGSSTAKFNQLYSMTVGHVSTIINSTASLISEGETRLENLSDGDALWLNGQGLVSIGDTQAVADEMVANRAGIAQLNVGSKATIKSNDGIAIGILSGSSDSITTIKGSVISDDYAYAAFGSKTHALNIVGGSVKGSAQFSSGNDRFTMSSGIFDGDIYMLNGDDYLEITGGKIIGSIFMDEGHNSALIADNADIIELEALEGSTSDVASPLTSGKLTLRNIDFSGDTVDDNIGIFLSNWDNLSLENNANMTITSHDLAIKSEMNIDSTSTLQAADGLHNINLATVDSVVNNSGHIKIANNTVGESWRILGNYHGDNGLISINTVLNGDDSLTDKLSIEGDTSGLTYVKVDNVGGVGALTAQGIEIITVGGESDGEFKKMANTRIVAGLYEYDLVKKDKNWYLTSELESPLPTKPEITPPAPEVEHVYRPESGSYMANHIAANSLFINRLHDRLGETQYTDVLTGEKKVTSMWMRNVGGIIVLVMQAVN</sequence>
<dbReference type="InterPro" id="IPR011050">
    <property type="entry name" value="Pectin_lyase_fold/virulence"/>
</dbReference>
<dbReference type="EMBL" id="BRLJ01000006">
    <property type="protein sequence ID" value="GKX63707.1"/>
    <property type="molecule type" value="Genomic_DNA"/>
</dbReference>
<proteinExistence type="predicted"/>
<dbReference type="Gene3D" id="2.160.20.20">
    <property type="match status" value="1"/>
</dbReference>
<dbReference type="Gene3D" id="2.40.128.130">
    <property type="entry name" value="Autotransporter beta-domain"/>
    <property type="match status" value="1"/>
</dbReference>
<dbReference type="CDD" id="cd01344">
    <property type="entry name" value="PL2_Passenger_AT"/>
    <property type="match status" value="1"/>
</dbReference>
<evidence type="ECO:0000259" key="2">
    <source>
        <dbReference type="Pfam" id="PF18883"/>
    </source>
</evidence>
<name>A0ABQ5LJB1_9GAMM</name>
<keyword evidence="4" id="KW-1185">Reference proteome</keyword>
<comment type="caution">
    <text evidence="3">The sequence shown here is derived from an EMBL/GenBank/DDBJ whole genome shotgun (WGS) entry which is preliminary data.</text>
</comment>
<evidence type="ECO:0000256" key="1">
    <source>
        <dbReference type="SAM" id="SignalP"/>
    </source>
</evidence>
<dbReference type="SUPFAM" id="SSF51126">
    <property type="entry name" value="Pectin lyase-like"/>
    <property type="match status" value="1"/>
</dbReference>
<reference evidence="3" key="1">
    <citation type="submission" date="2022-06" db="EMBL/GenBank/DDBJ databases">
        <title>Draft genome sequences of Pragia fontium str. JCM24417.</title>
        <authorList>
            <person name="Wakabayashi Y."/>
            <person name="Kojima K."/>
        </authorList>
    </citation>
    <scope>NUCLEOTIDE SEQUENCE</scope>
    <source>
        <strain evidence="3">JCM 24417</strain>
    </source>
</reference>
<accession>A0ABQ5LJB1</accession>
<dbReference type="InterPro" id="IPR043990">
    <property type="entry name" value="AC_1"/>
</dbReference>
<dbReference type="Pfam" id="PF18883">
    <property type="entry name" value="AC_1"/>
    <property type="match status" value="1"/>
</dbReference>
<evidence type="ECO:0000313" key="3">
    <source>
        <dbReference type="EMBL" id="GKX63707.1"/>
    </source>
</evidence>
<dbReference type="InterPro" id="IPR006315">
    <property type="entry name" value="OM_autotransptr_brl_dom"/>
</dbReference>
<organism evidence="3 4">
    <name type="scientific">Pragia fontium</name>
    <dbReference type="NCBI Taxonomy" id="82985"/>
    <lineage>
        <taxon>Bacteria</taxon>
        <taxon>Pseudomonadati</taxon>
        <taxon>Pseudomonadota</taxon>
        <taxon>Gammaproteobacteria</taxon>
        <taxon>Enterobacterales</taxon>
        <taxon>Budviciaceae</taxon>
        <taxon>Pragia</taxon>
    </lineage>
</organism>
<evidence type="ECO:0000313" key="4">
    <source>
        <dbReference type="Proteomes" id="UP001059610"/>
    </source>
</evidence>
<dbReference type="Proteomes" id="UP001059610">
    <property type="component" value="Unassembled WGS sequence"/>
</dbReference>
<gene>
    <name evidence="3" type="ORF">SOASR032_22760</name>
</gene>
<dbReference type="InterPro" id="IPR036709">
    <property type="entry name" value="Autotransporte_beta_dom_sf"/>
</dbReference>
<dbReference type="PANTHER" id="PTHR12338:SF5">
    <property type="entry name" value="ANTIGEN 43-RELATED"/>
    <property type="match status" value="1"/>
</dbReference>